<keyword evidence="3 6" id="KW-0812">Transmembrane</keyword>
<name>A0A0G0N6C5_9BACT</name>
<gene>
    <name evidence="7" type="ORF">UT39_C0003G0008</name>
</gene>
<feature type="transmembrane region" description="Helical" evidence="6">
    <location>
        <begin position="99"/>
        <end position="120"/>
    </location>
</feature>
<feature type="transmembrane region" description="Helical" evidence="6">
    <location>
        <begin position="193"/>
        <end position="216"/>
    </location>
</feature>
<organism evidence="7 8">
    <name type="scientific">Candidatus Woesebacteria bacterium GW2011_GWA1_39_21</name>
    <dbReference type="NCBI Taxonomy" id="1618550"/>
    <lineage>
        <taxon>Bacteria</taxon>
        <taxon>Candidatus Woeseibacteriota</taxon>
    </lineage>
</organism>
<evidence type="ECO:0000256" key="5">
    <source>
        <dbReference type="ARBA" id="ARBA00023136"/>
    </source>
</evidence>
<sequence>MRRLLKLNFFSVVKTNTFRQSTLTFTATVINGILGMVFYILLARELGVFDFGLFSLSITVLAVVADIGNLGINTGIVNFVSKYLKSDYHRSMGFLKLGLLSKILIALVVIIFGFLLSPFLSKQVFNKPELVFGLRLVFIGVGTTWLFSFTTSYYQASQKFISWGLIQIFTNSLRLAVVVYLTASLQLNLTTAIISYIVAPLLGFLLSFVNISVDFVKEKINSEVRGEFFNYNKWVAISSGIAAFSSRTDIFVLGRLVTASGIGIYSAANQLVSVVPQLIGAMGTVVAPKYSSFTNDQQMLTYFKKLLLMVVAVASFILLCTPGVRLIINQFFGVEYRNSFPIFMVLLVAMLFFLISVPFHNAIIYYYSYPKLFSYLSVINFIVIASLSVFLTLNFGYQSTAYAIMAGNIVNFIVPALWFWRRVSGVKNK</sequence>
<dbReference type="EMBL" id="LBWP01000003">
    <property type="protein sequence ID" value="KKR11739.1"/>
    <property type="molecule type" value="Genomic_DNA"/>
</dbReference>
<dbReference type="STRING" id="1618550.UT39_C0003G0008"/>
<dbReference type="Proteomes" id="UP000034246">
    <property type="component" value="Unassembled WGS sequence"/>
</dbReference>
<reference evidence="7 8" key="1">
    <citation type="journal article" date="2015" name="Nature">
        <title>rRNA introns, odd ribosomes, and small enigmatic genomes across a large radiation of phyla.</title>
        <authorList>
            <person name="Brown C.T."/>
            <person name="Hug L.A."/>
            <person name="Thomas B.C."/>
            <person name="Sharon I."/>
            <person name="Castelle C.J."/>
            <person name="Singh A."/>
            <person name="Wilkins M.J."/>
            <person name="Williams K.H."/>
            <person name="Banfield J.F."/>
        </authorList>
    </citation>
    <scope>NUCLEOTIDE SEQUENCE [LARGE SCALE GENOMIC DNA]</scope>
</reference>
<feature type="transmembrane region" description="Helical" evidence="6">
    <location>
        <begin position="160"/>
        <end position="181"/>
    </location>
</feature>
<feature type="transmembrane region" description="Helical" evidence="6">
    <location>
        <begin position="401"/>
        <end position="420"/>
    </location>
</feature>
<evidence type="ECO:0000313" key="7">
    <source>
        <dbReference type="EMBL" id="KKR11739.1"/>
    </source>
</evidence>
<keyword evidence="4 6" id="KW-1133">Transmembrane helix</keyword>
<dbReference type="InterPro" id="IPR050833">
    <property type="entry name" value="Poly_Biosynth_Transport"/>
</dbReference>
<evidence type="ECO:0000256" key="4">
    <source>
        <dbReference type="ARBA" id="ARBA00022989"/>
    </source>
</evidence>
<feature type="transmembrane region" description="Helical" evidence="6">
    <location>
        <begin position="132"/>
        <end position="153"/>
    </location>
</feature>
<feature type="transmembrane region" description="Helical" evidence="6">
    <location>
        <begin position="54"/>
        <end position="79"/>
    </location>
</feature>
<feature type="transmembrane region" description="Helical" evidence="6">
    <location>
        <begin position="340"/>
        <end position="360"/>
    </location>
</feature>
<evidence type="ECO:0000256" key="6">
    <source>
        <dbReference type="SAM" id="Phobius"/>
    </source>
</evidence>
<keyword evidence="5 6" id="KW-0472">Membrane</keyword>
<comment type="subcellular location">
    <subcellularLocation>
        <location evidence="1">Cell membrane</location>
        <topology evidence="1">Multi-pass membrane protein</topology>
    </subcellularLocation>
</comment>
<dbReference type="PANTHER" id="PTHR30250:SF11">
    <property type="entry name" value="O-ANTIGEN TRANSPORTER-RELATED"/>
    <property type="match status" value="1"/>
</dbReference>
<evidence type="ECO:0000313" key="8">
    <source>
        <dbReference type="Proteomes" id="UP000034246"/>
    </source>
</evidence>
<dbReference type="AlphaFoldDB" id="A0A0G0N6C5"/>
<evidence type="ECO:0000256" key="2">
    <source>
        <dbReference type="ARBA" id="ARBA00022475"/>
    </source>
</evidence>
<proteinExistence type="predicted"/>
<feature type="transmembrane region" description="Helical" evidence="6">
    <location>
        <begin position="372"/>
        <end position="395"/>
    </location>
</feature>
<dbReference type="GO" id="GO:0005886">
    <property type="term" value="C:plasma membrane"/>
    <property type="evidence" value="ECO:0007669"/>
    <property type="project" value="UniProtKB-SubCell"/>
</dbReference>
<dbReference type="Pfam" id="PF01943">
    <property type="entry name" value="Polysacc_synt"/>
    <property type="match status" value="1"/>
</dbReference>
<protein>
    <recommendedName>
        <fullName evidence="9">Polysaccharide biosynthesis protein</fullName>
    </recommendedName>
</protein>
<comment type="caution">
    <text evidence="7">The sequence shown here is derived from an EMBL/GenBank/DDBJ whole genome shotgun (WGS) entry which is preliminary data.</text>
</comment>
<feature type="transmembrane region" description="Helical" evidence="6">
    <location>
        <begin position="306"/>
        <end position="328"/>
    </location>
</feature>
<feature type="transmembrane region" description="Helical" evidence="6">
    <location>
        <begin position="21"/>
        <end position="42"/>
    </location>
</feature>
<evidence type="ECO:0008006" key="9">
    <source>
        <dbReference type="Google" id="ProtNLM"/>
    </source>
</evidence>
<evidence type="ECO:0000256" key="3">
    <source>
        <dbReference type="ARBA" id="ARBA00022692"/>
    </source>
</evidence>
<evidence type="ECO:0000256" key="1">
    <source>
        <dbReference type="ARBA" id="ARBA00004651"/>
    </source>
</evidence>
<dbReference type="InterPro" id="IPR002797">
    <property type="entry name" value="Polysacc_synth"/>
</dbReference>
<dbReference type="PANTHER" id="PTHR30250">
    <property type="entry name" value="PST FAMILY PREDICTED COLANIC ACID TRANSPORTER"/>
    <property type="match status" value="1"/>
</dbReference>
<keyword evidence="2" id="KW-1003">Cell membrane</keyword>
<accession>A0A0G0N6C5</accession>